<feature type="region of interest" description="Disordered" evidence="1">
    <location>
        <begin position="73"/>
        <end position="108"/>
    </location>
</feature>
<name>A0A917RXZ3_9NOCA</name>
<reference evidence="2" key="2">
    <citation type="submission" date="2020-09" db="EMBL/GenBank/DDBJ databases">
        <authorList>
            <person name="Sun Q."/>
            <person name="Zhou Y."/>
        </authorList>
    </citation>
    <scope>NUCLEOTIDE SEQUENCE</scope>
    <source>
        <strain evidence="2">CGMCC 4.3508</strain>
    </source>
</reference>
<organism evidence="2 3">
    <name type="scientific">Nocardia jinanensis</name>
    <dbReference type="NCBI Taxonomy" id="382504"/>
    <lineage>
        <taxon>Bacteria</taxon>
        <taxon>Bacillati</taxon>
        <taxon>Actinomycetota</taxon>
        <taxon>Actinomycetes</taxon>
        <taxon>Mycobacteriales</taxon>
        <taxon>Nocardiaceae</taxon>
        <taxon>Nocardia</taxon>
    </lineage>
</organism>
<reference evidence="2" key="1">
    <citation type="journal article" date="2014" name="Int. J. Syst. Evol. Microbiol.">
        <title>Complete genome sequence of Corynebacterium casei LMG S-19264T (=DSM 44701T), isolated from a smear-ripened cheese.</title>
        <authorList>
            <consortium name="US DOE Joint Genome Institute (JGI-PGF)"/>
            <person name="Walter F."/>
            <person name="Albersmeier A."/>
            <person name="Kalinowski J."/>
            <person name="Ruckert C."/>
        </authorList>
    </citation>
    <scope>NUCLEOTIDE SEQUENCE</scope>
    <source>
        <strain evidence="2">CGMCC 4.3508</strain>
    </source>
</reference>
<keyword evidence="3" id="KW-1185">Reference proteome</keyword>
<dbReference type="EMBL" id="BMMH01000035">
    <property type="protein sequence ID" value="GGL44134.1"/>
    <property type="molecule type" value="Genomic_DNA"/>
</dbReference>
<dbReference type="AlphaFoldDB" id="A0A917RXZ3"/>
<sequence length="108" mass="11431">MAGQSRLARAAQVAAAQVWQVREDPTPVESTTPLFDDVRSFAVEPLNVAPNGRSVLFGRAPRLVADRMRVTEPGGAIDDHARGRPPPSAYPAPLNTDRCSLLGTGSPG</sequence>
<evidence type="ECO:0000256" key="1">
    <source>
        <dbReference type="SAM" id="MobiDB-lite"/>
    </source>
</evidence>
<accession>A0A917RXZ3</accession>
<proteinExistence type="predicted"/>
<protein>
    <submittedName>
        <fullName evidence="2">Uncharacterized protein</fullName>
    </submittedName>
</protein>
<comment type="caution">
    <text evidence="2">The sequence shown here is derived from an EMBL/GenBank/DDBJ whole genome shotgun (WGS) entry which is preliminary data.</text>
</comment>
<dbReference type="Proteomes" id="UP000638263">
    <property type="component" value="Unassembled WGS sequence"/>
</dbReference>
<evidence type="ECO:0000313" key="2">
    <source>
        <dbReference type="EMBL" id="GGL44134.1"/>
    </source>
</evidence>
<evidence type="ECO:0000313" key="3">
    <source>
        <dbReference type="Proteomes" id="UP000638263"/>
    </source>
</evidence>
<gene>
    <name evidence="2" type="ORF">GCM10011588_68550</name>
</gene>